<dbReference type="Proteomes" id="UP001152523">
    <property type="component" value="Unassembled WGS sequence"/>
</dbReference>
<dbReference type="Pfam" id="PF04535">
    <property type="entry name" value="CASP_dom"/>
    <property type="match status" value="1"/>
</dbReference>
<gene>
    <name evidence="10" type="ORF">CEPIT_LOCUS1722</name>
</gene>
<accession>A0AAV0C2H9</accession>
<dbReference type="PANTHER" id="PTHR36488">
    <property type="entry name" value="CASP-LIKE PROTEIN 1U1"/>
    <property type="match status" value="1"/>
</dbReference>
<keyword evidence="5 8" id="KW-0812">Transmembrane</keyword>
<dbReference type="NCBIfam" id="TIGR01569">
    <property type="entry name" value="A_tha_TIGR01569"/>
    <property type="match status" value="1"/>
</dbReference>
<dbReference type="InterPro" id="IPR044173">
    <property type="entry name" value="CASPL"/>
</dbReference>
<evidence type="ECO:0000313" key="10">
    <source>
        <dbReference type="EMBL" id="CAH9061640.1"/>
    </source>
</evidence>
<reference evidence="10" key="1">
    <citation type="submission" date="2022-07" db="EMBL/GenBank/DDBJ databases">
        <authorList>
            <person name="Macas J."/>
            <person name="Novak P."/>
            <person name="Neumann P."/>
        </authorList>
    </citation>
    <scope>NUCLEOTIDE SEQUENCE</scope>
</reference>
<keyword evidence="7 8" id="KW-0472">Membrane</keyword>
<dbReference type="GO" id="GO:0005886">
    <property type="term" value="C:plasma membrane"/>
    <property type="evidence" value="ECO:0007669"/>
    <property type="project" value="UniProtKB-SubCell"/>
</dbReference>
<evidence type="ECO:0000259" key="9">
    <source>
        <dbReference type="Pfam" id="PF04535"/>
    </source>
</evidence>
<evidence type="ECO:0000256" key="2">
    <source>
        <dbReference type="ARBA" id="ARBA00007651"/>
    </source>
</evidence>
<dbReference type="AlphaFoldDB" id="A0AAV0C2H9"/>
<organism evidence="10 11">
    <name type="scientific">Cuscuta epithymum</name>
    <dbReference type="NCBI Taxonomy" id="186058"/>
    <lineage>
        <taxon>Eukaryota</taxon>
        <taxon>Viridiplantae</taxon>
        <taxon>Streptophyta</taxon>
        <taxon>Embryophyta</taxon>
        <taxon>Tracheophyta</taxon>
        <taxon>Spermatophyta</taxon>
        <taxon>Magnoliopsida</taxon>
        <taxon>eudicotyledons</taxon>
        <taxon>Gunneridae</taxon>
        <taxon>Pentapetalae</taxon>
        <taxon>asterids</taxon>
        <taxon>lamiids</taxon>
        <taxon>Solanales</taxon>
        <taxon>Convolvulaceae</taxon>
        <taxon>Cuscuteae</taxon>
        <taxon>Cuscuta</taxon>
        <taxon>Cuscuta subgen. Cuscuta</taxon>
    </lineage>
</organism>
<dbReference type="PANTHER" id="PTHR36488:SF8">
    <property type="entry name" value="CASP-LIKE PROTEIN 1U1"/>
    <property type="match status" value="1"/>
</dbReference>
<comment type="similarity">
    <text evidence="2 8">Belongs to the Casparian strip membrane proteins (CASP) family.</text>
</comment>
<feature type="transmembrane region" description="Helical" evidence="8">
    <location>
        <begin position="132"/>
        <end position="153"/>
    </location>
</feature>
<evidence type="ECO:0000256" key="4">
    <source>
        <dbReference type="ARBA" id="ARBA00022475"/>
    </source>
</evidence>
<evidence type="ECO:0000256" key="6">
    <source>
        <dbReference type="ARBA" id="ARBA00022989"/>
    </source>
</evidence>
<keyword evidence="6 8" id="KW-1133">Transmembrane helix</keyword>
<dbReference type="InterPro" id="IPR006702">
    <property type="entry name" value="CASP_dom"/>
</dbReference>
<protein>
    <recommendedName>
        <fullName evidence="8">CASP-like protein</fullName>
    </recommendedName>
</protein>
<feature type="transmembrane region" description="Helical" evidence="8">
    <location>
        <begin position="38"/>
        <end position="57"/>
    </location>
</feature>
<evidence type="ECO:0000256" key="5">
    <source>
        <dbReference type="ARBA" id="ARBA00022692"/>
    </source>
</evidence>
<evidence type="ECO:0000256" key="1">
    <source>
        <dbReference type="ARBA" id="ARBA00004651"/>
    </source>
</evidence>
<keyword evidence="11" id="KW-1185">Reference proteome</keyword>
<evidence type="ECO:0000256" key="7">
    <source>
        <dbReference type="ARBA" id="ARBA00023136"/>
    </source>
</evidence>
<dbReference type="EMBL" id="CAMAPF010000010">
    <property type="protein sequence ID" value="CAH9061640.1"/>
    <property type="molecule type" value="Genomic_DNA"/>
</dbReference>
<feature type="transmembrane region" description="Helical" evidence="8">
    <location>
        <begin position="88"/>
        <end position="111"/>
    </location>
</feature>
<evidence type="ECO:0000313" key="11">
    <source>
        <dbReference type="Proteomes" id="UP001152523"/>
    </source>
</evidence>
<comment type="subunit">
    <text evidence="3 8">Homodimer and heterodimers.</text>
</comment>
<keyword evidence="4 8" id="KW-1003">Cell membrane</keyword>
<dbReference type="InterPro" id="IPR006459">
    <property type="entry name" value="CASP/CASPL"/>
</dbReference>
<evidence type="ECO:0000256" key="3">
    <source>
        <dbReference type="ARBA" id="ARBA00011489"/>
    </source>
</evidence>
<sequence length="212" mass="22521">METKIPASRTDRGMGVEGVVAEEEMVAHKPNSVRWGDFAIRLLALALTLTAALVLGLDKQTKAVSMQILPTLPPVNIPVTAKSHHLSAFVYFVVVNAVACAYAAVSLVLTLGNRKKKNGSAATTLMIMTLDLAMVALLFSSCGAAAAIGVIGYKGNSHVRWNKVCNVFERFCGQAAAAIGISLAASIFFLLLVFFAALNLHKRLGSYLNLTS</sequence>
<feature type="transmembrane region" description="Helical" evidence="8">
    <location>
        <begin position="173"/>
        <end position="198"/>
    </location>
</feature>
<proteinExistence type="inferred from homology"/>
<evidence type="ECO:0000256" key="8">
    <source>
        <dbReference type="RuleBase" id="RU361233"/>
    </source>
</evidence>
<feature type="domain" description="Casparian strip membrane protein" evidence="9">
    <location>
        <begin position="32"/>
        <end position="188"/>
    </location>
</feature>
<name>A0AAV0C2H9_9ASTE</name>
<comment type="subcellular location">
    <subcellularLocation>
        <location evidence="1 8">Cell membrane</location>
        <topology evidence="1 8">Multi-pass membrane protein</topology>
    </subcellularLocation>
</comment>
<comment type="caution">
    <text evidence="10">The sequence shown here is derived from an EMBL/GenBank/DDBJ whole genome shotgun (WGS) entry which is preliminary data.</text>
</comment>